<gene>
    <name evidence="1" type="ORF">TPC1_15555</name>
</gene>
<accession>A0A146K789</accession>
<dbReference type="EMBL" id="GDID01004119">
    <property type="protein sequence ID" value="JAP92487.1"/>
    <property type="molecule type" value="Transcribed_RNA"/>
</dbReference>
<dbReference type="SUPFAM" id="SSF52075">
    <property type="entry name" value="Outer arm dynein light chain 1"/>
    <property type="match status" value="1"/>
</dbReference>
<evidence type="ECO:0000313" key="1">
    <source>
        <dbReference type="EMBL" id="JAP92487.1"/>
    </source>
</evidence>
<proteinExistence type="predicted"/>
<name>A0A146K789_9EUKA</name>
<reference evidence="1" key="1">
    <citation type="submission" date="2015-07" db="EMBL/GenBank/DDBJ databases">
        <title>Adaptation to a free-living lifestyle via gene acquisitions in the diplomonad Trepomonas sp. PC1.</title>
        <authorList>
            <person name="Xu F."/>
            <person name="Jerlstrom-Hultqvist J."/>
            <person name="Kolisko M."/>
            <person name="Simpson A.G.B."/>
            <person name="Roger A.J."/>
            <person name="Svard S.G."/>
            <person name="Andersson J.O."/>
        </authorList>
    </citation>
    <scope>NUCLEOTIDE SEQUENCE</scope>
    <source>
        <strain evidence="1">PC1</strain>
    </source>
</reference>
<dbReference type="PROSITE" id="PS51450">
    <property type="entry name" value="LRR"/>
    <property type="match status" value="2"/>
</dbReference>
<dbReference type="InterPro" id="IPR001611">
    <property type="entry name" value="Leu-rich_rpt"/>
</dbReference>
<dbReference type="Gene3D" id="3.80.10.10">
    <property type="entry name" value="Ribonuclease Inhibitor"/>
    <property type="match status" value="1"/>
</dbReference>
<dbReference type="PRINTS" id="PR00019">
    <property type="entry name" value="LEURICHRPT"/>
</dbReference>
<dbReference type="InterPro" id="IPR032675">
    <property type="entry name" value="LRR_dom_sf"/>
</dbReference>
<feature type="non-terminal residue" evidence="1">
    <location>
        <position position="212"/>
    </location>
</feature>
<protein>
    <submittedName>
        <fullName evidence="1">Phosphatase 1 regulatory subunit</fullName>
    </submittedName>
</protein>
<dbReference type="AlphaFoldDB" id="A0A146K789"/>
<sequence>NTSVDIEKELNRNVINIRIINSSLLHVEKIQQLLCLQDLTLQNCGLADISFLQHLNLMTLLNLDLSHNKIQLLQPIMHLIDLQTLNLRDNLLQDPDQLYFLLQLENLSNLDLSQNKLQDCSQKLGYVLSSRAKSVKSDFQFDQTEENLSKSKLQSPFDDDFVRQSNNYLQKMLTELNLKIKWGQNSDLVGDEVTKQLSALGEMWLGTVEKMA</sequence>
<feature type="non-terminal residue" evidence="1">
    <location>
        <position position="1"/>
    </location>
</feature>
<organism evidence="1">
    <name type="scientific">Trepomonas sp. PC1</name>
    <dbReference type="NCBI Taxonomy" id="1076344"/>
    <lineage>
        <taxon>Eukaryota</taxon>
        <taxon>Metamonada</taxon>
        <taxon>Diplomonadida</taxon>
        <taxon>Hexamitidae</taxon>
        <taxon>Hexamitinae</taxon>
        <taxon>Trepomonas</taxon>
    </lineage>
</organism>